<protein>
    <recommendedName>
        <fullName evidence="3">UvrD-like helicase C-terminal domain-containing protein</fullName>
    </recommendedName>
</protein>
<gene>
    <name evidence="1" type="ORF">PU560_07260</name>
</gene>
<dbReference type="Proteomes" id="UP001165561">
    <property type="component" value="Unassembled WGS sequence"/>
</dbReference>
<evidence type="ECO:0000313" key="1">
    <source>
        <dbReference type="EMBL" id="MDD9206267.1"/>
    </source>
</evidence>
<name>A0ABT5TW25_9MICO</name>
<evidence type="ECO:0000313" key="2">
    <source>
        <dbReference type="Proteomes" id="UP001165561"/>
    </source>
</evidence>
<proteinExistence type="predicted"/>
<comment type="caution">
    <text evidence="1">The sequence shown here is derived from an EMBL/GenBank/DDBJ whole genome shotgun (WGS) entry which is preliminary data.</text>
</comment>
<keyword evidence="2" id="KW-1185">Reference proteome</keyword>
<evidence type="ECO:0008006" key="3">
    <source>
        <dbReference type="Google" id="ProtNLM"/>
    </source>
</evidence>
<accession>A0ABT5TW25</accession>
<reference evidence="1" key="1">
    <citation type="submission" date="2023-02" db="EMBL/GenBank/DDBJ databases">
        <title>Georgenia sp.10Sc9-8, isolated from a soil sample collected from the Taklamakan desert.</title>
        <authorList>
            <person name="Liu S."/>
        </authorList>
    </citation>
    <scope>NUCLEOTIDE SEQUENCE</scope>
    <source>
        <strain evidence="1">10Sc9-8</strain>
    </source>
</reference>
<dbReference type="Gene3D" id="3.40.50.300">
    <property type="entry name" value="P-loop containing nucleotide triphosphate hydrolases"/>
    <property type="match status" value="1"/>
</dbReference>
<dbReference type="InterPro" id="IPR027417">
    <property type="entry name" value="P-loop_NTPase"/>
</dbReference>
<sequence length="63" mass="6901">MLFDVSHDTMPAGYAIDPLTDGDREDALLRERSLLYVTATRACDELVVVWRGAPSPLLPLVSA</sequence>
<dbReference type="EMBL" id="JARACI010000832">
    <property type="protein sequence ID" value="MDD9206267.1"/>
    <property type="molecule type" value="Genomic_DNA"/>
</dbReference>
<organism evidence="1 2">
    <name type="scientific">Georgenia halotolerans</name>
    <dbReference type="NCBI Taxonomy" id="3028317"/>
    <lineage>
        <taxon>Bacteria</taxon>
        <taxon>Bacillati</taxon>
        <taxon>Actinomycetota</taxon>
        <taxon>Actinomycetes</taxon>
        <taxon>Micrococcales</taxon>
        <taxon>Bogoriellaceae</taxon>
        <taxon>Georgenia</taxon>
    </lineage>
</organism>
<dbReference type="SUPFAM" id="SSF52540">
    <property type="entry name" value="P-loop containing nucleoside triphosphate hydrolases"/>
    <property type="match status" value="1"/>
</dbReference>